<accession>A0A060STN7</accession>
<gene>
    <name evidence="3" type="ORF">BN946_scf184993.g18</name>
</gene>
<evidence type="ECO:0000313" key="4">
    <source>
        <dbReference type="Proteomes" id="UP000029665"/>
    </source>
</evidence>
<reference evidence="3" key="1">
    <citation type="submission" date="2014-01" db="EMBL/GenBank/DDBJ databases">
        <title>The genome of the white-rot fungus Pycnoporus cinnabarinus: a basidiomycete model with a versatile arsenal for lignocellulosic biomass breakdown.</title>
        <authorList>
            <person name="Levasseur A."/>
            <person name="Lomascolo A."/>
            <person name="Ruiz-Duenas F.J."/>
            <person name="Uzan E."/>
            <person name="Piumi F."/>
            <person name="Kues U."/>
            <person name="Ram A.F.J."/>
            <person name="Murat C."/>
            <person name="Haon M."/>
            <person name="Benoit I."/>
            <person name="Arfi Y."/>
            <person name="Chevret D."/>
            <person name="Drula E."/>
            <person name="Kwon M.J."/>
            <person name="Gouret P."/>
            <person name="Lesage-Meessen L."/>
            <person name="Lombard V."/>
            <person name="Mariette J."/>
            <person name="Noirot C."/>
            <person name="Park J."/>
            <person name="Patyshakuliyeva A."/>
            <person name="Wieneger R.A.B."/>
            <person name="Wosten H.A.B."/>
            <person name="Martin F."/>
            <person name="Coutinho P.M."/>
            <person name="de Vries R."/>
            <person name="Martinez A.T."/>
            <person name="Klopp C."/>
            <person name="Pontarotti P."/>
            <person name="Henrissat B."/>
            <person name="Record E."/>
        </authorList>
    </citation>
    <scope>NUCLEOTIDE SEQUENCE [LARGE SCALE GENOMIC DNA]</scope>
    <source>
        <strain evidence="3">BRFM137</strain>
    </source>
</reference>
<feature type="region of interest" description="Disordered" evidence="1">
    <location>
        <begin position="345"/>
        <end position="366"/>
    </location>
</feature>
<evidence type="ECO:0000313" key="3">
    <source>
        <dbReference type="EMBL" id="CDO77755.1"/>
    </source>
</evidence>
<organism evidence="3 4">
    <name type="scientific">Pycnoporus cinnabarinus</name>
    <name type="common">Cinnabar-red polypore</name>
    <name type="synonym">Trametes cinnabarina</name>
    <dbReference type="NCBI Taxonomy" id="5643"/>
    <lineage>
        <taxon>Eukaryota</taxon>
        <taxon>Fungi</taxon>
        <taxon>Dikarya</taxon>
        <taxon>Basidiomycota</taxon>
        <taxon>Agaricomycotina</taxon>
        <taxon>Agaricomycetes</taxon>
        <taxon>Polyporales</taxon>
        <taxon>Polyporaceae</taxon>
        <taxon>Trametes</taxon>
    </lineage>
</organism>
<protein>
    <submittedName>
        <fullName evidence="3">Uncharacterized protein</fullName>
    </submittedName>
</protein>
<evidence type="ECO:0000256" key="2">
    <source>
        <dbReference type="SAM" id="Phobius"/>
    </source>
</evidence>
<proteinExistence type="predicted"/>
<keyword evidence="2" id="KW-1133">Transmembrane helix</keyword>
<dbReference type="HOGENOM" id="CLU_776451_0_0_1"/>
<dbReference type="OrthoDB" id="2757116at2759"/>
<name>A0A060STN7_PYCCI</name>
<evidence type="ECO:0000256" key="1">
    <source>
        <dbReference type="SAM" id="MobiDB-lite"/>
    </source>
</evidence>
<sequence>MSDLGFNVWGAIASGIGTMMLIPALLAMLYTRLPSTLIVTLTEMHKETQELLAIAVREGLITDPSDLYQYNVNLLDAAIRVDELRAEVYAIRTWREDVAQWYSGLSGKISMICKDLNSTRMKLAKRNSKERKMLASQGLAEKMSNLPKQSEMERASATPLQKDALAQPVPSTIALSMNDIPVEQGTTLKNPTPSFTHQDGHGATGCVPDRFIPIEHDDGIRPGEPLGDKNHSAGRPKDLAISVDDLRALISLSIAFPRWFSDETKRLCTSQRAPQKSRGTSIHESANVCSVGTASTIAMVKRRARPRQALFLLRLIRRVYGVRPGYGGGGQGGVPHACVTAAVEPESLLPHNREDTDDDSDEWEEE</sequence>
<comment type="caution">
    <text evidence="3">The sequence shown here is derived from an EMBL/GenBank/DDBJ whole genome shotgun (WGS) entry which is preliminary data.</text>
</comment>
<dbReference type="AlphaFoldDB" id="A0A060STN7"/>
<feature type="transmembrane region" description="Helical" evidence="2">
    <location>
        <begin position="6"/>
        <end position="30"/>
    </location>
</feature>
<keyword evidence="4" id="KW-1185">Reference proteome</keyword>
<dbReference type="EMBL" id="CCBP010000463">
    <property type="protein sequence ID" value="CDO77755.1"/>
    <property type="molecule type" value="Genomic_DNA"/>
</dbReference>
<keyword evidence="2" id="KW-0812">Transmembrane</keyword>
<keyword evidence="2" id="KW-0472">Membrane</keyword>
<dbReference type="Proteomes" id="UP000029665">
    <property type="component" value="Unassembled WGS sequence"/>
</dbReference>
<dbReference type="OMA" id="HESANVC"/>
<feature type="compositionally biased region" description="Acidic residues" evidence="1">
    <location>
        <begin position="355"/>
        <end position="366"/>
    </location>
</feature>